<evidence type="ECO:0000256" key="6">
    <source>
        <dbReference type="SAM" id="Phobius"/>
    </source>
</evidence>
<comment type="similarity">
    <text evidence="2 5">Belongs to the CDP-alcohol phosphatidyltransferase class-I family.</text>
</comment>
<evidence type="ECO:0000313" key="7">
    <source>
        <dbReference type="EMBL" id="CAG5136873.1"/>
    </source>
</evidence>
<feature type="transmembrane region" description="Helical" evidence="6">
    <location>
        <begin position="228"/>
        <end position="247"/>
    </location>
</feature>
<keyword evidence="6" id="KW-1133">Transmembrane helix</keyword>
<evidence type="ECO:0000313" key="8">
    <source>
        <dbReference type="Proteomes" id="UP000678393"/>
    </source>
</evidence>
<feature type="transmembrane region" description="Helical" evidence="6">
    <location>
        <begin position="295"/>
        <end position="314"/>
    </location>
</feature>
<feature type="transmembrane region" description="Helical" evidence="6">
    <location>
        <begin position="349"/>
        <end position="370"/>
    </location>
</feature>
<evidence type="ECO:0000256" key="3">
    <source>
        <dbReference type="ARBA" id="ARBA00022679"/>
    </source>
</evidence>
<dbReference type="PANTHER" id="PTHR10414">
    <property type="entry name" value="ETHANOLAMINEPHOSPHOTRANSFERASE"/>
    <property type="match status" value="1"/>
</dbReference>
<keyword evidence="3 5" id="KW-0808">Transferase</keyword>
<evidence type="ECO:0008006" key="9">
    <source>
        <dbReference type="Google" id="ProtNLM"/>
    </source>
</evidence>
<keyword evidence="6" id="KW-0812">Transmembrane</keyword>
<dbReference type="InterPro" id="IPR000462">
    <property type="entry name" value="CDP-OH_P_trans"/>
</dbReference>
<feature type="transmembrane region" description="Helical" evidence="6">
    <location>
        <begin position="52"/>
        <end position="71"/>
    </location>
</feature>
<comment type="subcellular location">
    <subcellularLocation>
        <location evidence="1">Membrane</location>
    </subcellularLocation>
</comment>
<dbReference type="Proteomes" id="UP000678393">
    <property type="component" value="Unassembled WGS sequence"/>
</dbReference>
<dbReference type="Pfam" id="PF01066">
    <property type="entry name" value="CDP-OH_P_transf"/>
    <property type="match status" value="1"/>
</dbReference>
<keyword evidence="4 6" id="KW-0472">Membrane</keyword>
<dbReference type="InterPro" id="IPR043130">
    <property type="entry name" value="CDP-OH_PTrfase_TM_dom"/>
</dbReference>
<evidence type="ECO:0000256" key="4">
    <source>
        <dbReference type="ARBA" id="ARBA00023136"/>
    </source>
</evidence>
<dbReference type="GO" id="GO:0005794">
    <property type="term" value="C:Golgi apparatus"/>
    <property type="evidence" value="ECO:0007669"/>
    <property type="project" value="TreeGrafter"/>
</dbReference>
<dbReference type="PROSITE" id="PS00379">
    <property type="entry name" value="CDP_ALCOHOL_P_TRANSF"/>
    <property type="match status" value="1"/>
</dbReference>
<dbReference type="EMBL" id="CAJHNH020008582">
    <property type="protein sequence ID" value="CAG5136873.1"/>
    <property type="molecule type" value="Genomic_DNA"/>
</dbReference>
<feature type="transmembrane region" description="Helical" evidence="6">
    <location>
        <begin position="267"/>
        <end position="283"/>
    </location>
</feature>
<gene>
    <name evidence="7" type="ORF">CUNI_LOCUS22431</name>
</gene>
<dbReference type="GO" id="GO:0006646">
    <property type="term" value="P:phosphatidylethanolamine biosynthetic process"/>
    <property type="evidence" value="ECO:0007669"/>
    <property type="project" value="TreeGrafter"/>
</dbReference>
<keyword evidence="8" id="KW-1185">Reference proteome</keyword>
<dbReference type="InterPro" id="IPR014472">
    <property type="entry name" value="CHOPT"/>
</dbReference>
<evidence type="ECO:0000256" key="1">
    <source>
        <dbReference type="ARBA" id="ARBA00004370"/>
    </source>
</evidence>
<organism evidence="7 8">
    <name type="scientific">Candidula unifasciata</name>
    <dbReference type="NCBI Taxonomy" id="100452"/>
    <lineage>
        <taxon>Eukaryota</taxon>
        <taxon>Metazoa</taxon>
        <taxon>Spiralia</taxon>
        <taxon>Lophotrochozoa</taxon>
        <taxon>Mollusca</taxon>
        <taxon>Gastropoda</taxon>
        <taxon>Heterobranchia</taxon>
        <taxon>Euthyneura</taxon>
        <taxon>Panpulmonata</taxon>
        <taxon>Eupulmonata</taxon>
        <taxon>Stylommatophora</taxon>
        <taxon>Helicina</taxon>
        <taxon>Helicoidea</taxon>
        <taxon>Geomitridae</taxon>
        <taxon>Candidula</taxon>
    </lineage>
</organism>
<dbReference type="Gene3D" id="1.20.120.1760">
    <property type="match status" value="1"/>
</dbReference>
<name>A0A8S4A4S4_9EUPU</name>
<reference evidence="7" key="1">
    <citation type="submission" date="2021-04" db="EMBL/GenBank/DDBJ databases">
        <authorList>
            <consortium name="Molecular Ecology Group"/>
        </authorList>
    </citation>
    <scope>NUCLEOTIDE SEQUENCE</scope>
</reference>
<evidence type="ECO:0000256" key="5">
    <source>
        <dbReference type="RuleBase" id="RU003750"/>
    </source>
</evidence>
<proteinExistence type="inferred from homology"/>
<dbReference type="GO" id="GO:0004307">
    <property type="term" value="F:ethanolaminephosphotransferase activity"/>
    <property type="evidence" value="ECO:0007669"/>
    <property type="project" value="TreeGrafter"/>
</dbReference>
<dbReference type="PANTHER" id="PTHR10414:SF71">
    <property type="entry name" value="FI05338P"/>
    <property type="match status" value="1"/>
</dbReference>
<evidence type="ECO:0000256" key="2">
    <source>
        <dbReference type="ARBA" id="ARBA00010441"/>
    </source>
</evidence>
<dbReference type="PIRSF" id="PIRSF015665">
    <property type="entry name" value="CHOPT"/>
    <property type="match status" value="1"/>
</dbReference>
<dbReference type="InterPro" id="IPR048254">
    <property type="entry name" value="CDP_ALCOHOL_P_TRANSF_CS"/>
</dbReference>
<comment type="caution">
    <text evidence="7">The sequence shown here is derived from an EMBL/GenBank/DDBJ whole genome shotgun (WGS) entry which is preliminary data.</text>
</comment>
<sequence>MAAFVYLSKEVLSGFDNYKYSAIDTSPVSNYICHPFWNRCVKLVPLWIAPNVLTFTGFLLLLLTFAVMTYYDPHFYASSRDHPEYAPIPNWVWLMGAVNNFLAHTLDGIDGKQARRTKSSSPLGELFDHGLDSWATLFLPVAIFCIFGRGEHGISVFHMLICVMGIMVCFVLSHWEKYNTGVLFLPWGYDIGQIAVTLVYLITYYGGYEVWKFTIPIINMSPAQAVELSFYIGFFGLTFPFTFYNIYRSYKDKSGKMHSFSEAMRPLVSTCVLFTLMVSWTLGSSCDILELQPRLFFWTLGTSFSHIACHLIIAQMSSTRCELVNPALYPLILIVGMVHLLHLGTREIYLLWTYCIFITVKHVIFGIYVVKEMCEHFKIKAFSISKLKVCDQGDQ</sequence>
<dbReference type="OrthoDB" id="196717at2759"/>
<dbReference type="AlphaFoldDB" id="A0A8S4A4S4"/>
<feature type="transmembrane region" description="Helical" evidence="6">
    <location>
        <begin position="156"/>
        <end position="175"/>
    </location>
</feature>
<feature type="transmembrane region" description="Helical" evidence="6">
    <location>
        <begin position="187"/>
        <end position="208"/>
    </location>
</feature>
<protein>
    <recommendedName>
        <fullName evidence="9">Ethanolaminephosphotransferase 1</fullName>
    </recommendedName>
</protein>
<dbReference type="FunFam" id="1.20.120.1760:FF:000016">
    <property type="entry name" value="ethanolaminephosphotransferase 1"/>
    <property type="match status" value="1"/>
</dbReference>
<dbReference type="GO" id="GO:0005789">
    <property type="term" value="C:endoplasmic reticulum membrane"/>
    <property type="evidence" value="ECO:0007669"/>
    <property type="project" value="TreeGrafter"/>
</dbReference>
<feature type="transmembrane region" description="Helical" evidence="6">
    <location>
        <begin position="326"/>
        <end position="343"/>
    </location>
</feature>
<accession>A0A8S4A4S4</accession>